<proteinExistence type="predicted"/>
<dbReference type="InterPro" id="IPR050892">
    <property type="entry name" value="ADP-ribose_metab_enzymes"/>
</dbReference>
<dbReference type="PANTHER" id="PTHR12521:SF0">
    <property type="entry name" value="ADP-RIBOSE GLYCOHYDROLASE OARD1"/>
    <property type="match status" value="1"/>
</dbReference>
<protein>
    <recommendedName>
        <fullName evidence="2">Macro domain-containing protein</fullName>
    </recommendedName>
</protein>
<dbReference type="GO" id="GO:0140291">
    <property type="term" value="P:peptidyl-glutamate ADP-deribosylation"/>
    <property type="evidence" value="ECO:0007669"/>
    <property type="project" value="TreeGrafter"/>
</dbReference>
<dbReference type="AlphaFoldDB" id="A0A0F9M039"/>
<name>A0A0F9M039_9ZZZZ</name>
<reference evidence="1" key="1">
    <citation type="journal article" date="2015" name="Nature">
        <title>Complex archaea that bridge the gap between prokaryotes and eukaryotes.</title>
        <authorList>
            <person name="Spang A."/>
            <person name="Saw J.H."/>
            <person name="Jorgensen S.L."/>
            <person name="Zaremba-Niedzwiedzka K."/>
            <person name="Martijn J."/>
            <person name="Lind A.E."/>
            <person name="van Eijk R."/>
            <person name="Schleper C."/>
            <person name="Guy L."/>
            <person name="Ettema T.J."/>
        </authorList>
    </citation>
    <scope>NUCLEOTIDE SEQUENCE</scope>
</reference>
<comment type="caution">
    <text evidence="1">The sequence shown here is derived from an EMBL/GenBank/DDBJ whole genome shotgun (WGS) entry which is preliminary data.</text>
</comment>
<dbReference type="InterPro" id="IPR043472">
    <property type="entry name" value="Macro_dom-like"/>
</dbReference>
<dbReference type="PANTHER" id="PTHR12521">
    <property type="entry name" value="PROTEIN C6ORF130"/>
    <property type="match status" value="1"/>
</dbReference>
<sequence length="143" mass="16224">MKEVRGNLWDYHDKGCWIAITTNGNVKANGHAVMGRGVALEAARRFPTTPYIVGKYLKELGNIPIRLGDKMYTFPTKHNWWDKSDLVLIENSARSLADMVDRSGTKEIYLPRPGCGNGQLDWEDVKPILEKYLDDKFIVVSIV</sequence>
<dbReference type="SUPFAM" id="SSF52949">
    <property type="entry name" value="Macro domain-like"/>
    <property type="match status" value="1"/>
</dbReference>
<organism evidence="1">
    <name type="scientific">marine sediment metagenome</name>
    <dbReference type="NCBI Taxonomy" id="412755"/>
    <lineage>
        <taxon>unclassified sequences</taxon>
        <taxon>metagenomes</taxon>
        <taxon>ecological metagenomes</taxon>
    </lineage>
</organism>
<accession>A0A0F9M039</accession>
<evidence type="ECO:0008006" key="2">
    <source>
        <dbReference type="Google" id="ProtNLM"/>
    </source>
</evidence>
<dbReference type="Gene3D" id="3.40.220.10">
    <property type="entry name" value="Leucine Aminopeptidase, subunit E, domain 1"/>
    <property type="match status" value="1"/>
</dbReference>
<evidence type="ECO:0000313" key="1">
    <source>
        <dbReference type="EMBL" id="KKM62642.1"/>
    </source>
</evidence>
<gene>
    <name evidence="1" type="ORF">LCGC14_1519630</name>
</gene>
<dbReference type="EMBL" id="LAZR01011253">
    <property type="protein sequence ID" value="KKM62642.1"/>
    <property type="molecule type" value="Genomic_DNA"/>
</dbReference>